<name>A0A7S2GJ28_9DINO</name>
<evidence type="ECO:0000313" key="1">
    <source>
        <dbReference type="EMBL" id="CAD9451568.1"/>
    </source>
</evidence>
<dbReference type="EMBL" id="HBGQ01051219">
    <property type="protein sequence ID" value="CAD9451568.1"/>
    <property type="molecule type" value="Transcribed_RNA"/>
</dbReference>
<accession>A0A7S2GJ28</accession>
<gene>
    <name evidence="1" type="ORF">AAND1436_LOCUS24868</name>
</gene>
<organism evidence="1">
    <name type="scientific">Alexandrium andersonii</name>
    <dbReference type="NCBI Taxonomy" id="327968"/>
    <lineage>
        <taxon>Eukaryota</taxon>
        <taxon>Sar</taxon>
        <taxon>Alveolata</taxon>
        <taxon>Dinophyceae</taxon>
        <taxon>Gonyaulacales</taxon>
        <taxon>Pyrocystaceae</taxon>
        <taxon>Alexandrium</taxon>
    </lineage>
</organism>
<proteinExistence type="predicted"/>
<dbReference type="AlphaFoldDB" id="A0A7S2GJ28"/>
<reference evidence="1" key="1">
    <citation type="submission" date="2021-01" db="EMBL/GenBank/DDBJ databases">
        <authorList>
            <person name="Corre E."/>
            <person name="Pelletier E."/>
            <person name="Niang G."/>
            <person name="Scheremetjew M."/>
            <person name="Finn R."/>
            <person name="Kale V."/>
            <person name="Holt S."/>
            <person name="Cochrane G."/>
            <person name="Meng A."/>
            <person name="Brown T."/>
            <person name="Cohen L."/>
        </authorList>
    </citation>
    <scope>NUCLEOTIDE SEQUENCE</scope>
    <source>
        <strain evidence="1">CCMP2222</strain>
    </source>
</reference>
<sequence>MGSFRVAGLVPCGLNDVIRIQKYIPGDFSGRHTDTPVRRKDGRVSKYSLRVFLAGMVEGSFEGGLSAFHLGRRIRPAIFEPELGLGLLYRQGETCAVQEETQVLSGCKYVLRADVLFCPPEDLHRYR</sequence>
<protein>
    <submittedName>
        <fullName evidence="1">Uncharacterized protein</fullName>
    </submittedName>
</protein>